<reference evidence="9" key="1">
    <citation type="submission" date="2021-02" db="EMBL/GenBank/DDBJ databases">
        <authorList>
            <person name="Nowell W R."/>
        </authorList>
    </citation>
    <scope>NUCLEOTIDE SEQUENCE</scope>
    <source>
        <strain evidence="9">Ploen Becks lab</strain>
    </source>
</reference>
<dbReference type="AlphaFoldDB" id="A0A813M9R6"/>
<gene>
    <name evidence="9" type="ORF">OXX778_LOCUS80</name>
</gene>
<dbReference type="PROSITE" id="PS00139">
    <property type="entry name" value="THIOL_PROTEASE_CYS"/>
    <property type="match status" value="1"/>
</dbReference>
<dbReference type="FunFam" id="3.90.70.10:FF:000114">
    <property type="entry name" value="Calpain a"/>
    <property type="match status" value="1"/>
</dbReference>
<accession>A0A813M9R6</accession>
<name>A0A813M9R6_9BILA</name>
<dbReference type="Gene3D" id="3.90.70.10">
    <property type="entry name" value="Cysteine proteinases"/>
    <property type="match status" value="1"/>
</dbReference>
<dbReference type="OrthoDB" id="424753at2759"/>
<evidence type="ECO:0000256" key="2">
    <source>
        <dbReference type="ARBA" id="ARBA00022670"/>
    </source>
</evidence>
<dbReference type="SMART" id="SM00720">
    <property type="entry name" value="calpain_III"/>
    <property type="match status" value="1"/>
</dbReference>
<feature type="region of interest" description="Disordered" evidence="7">
    <location>
        <begin position="45"/>
        <end position="79"/>
    </location>
</feature>
<dbReference type="PANTHER" id="PTHR10183:SF379">
    <property type="entry name" value="CALPAIN-5"/>
    <property type="match status" value="1"/>
</dbReference>
<dbReference type="Gene3D" id="2.60.120.380">
    <property type="match status" value="1"/>
</dbReference>
<dbReference type="InterPro" id="IPR022683">
    <property type="entry name" value="Calpain_III"/>
</dbReference>
<feature type="compositionally biased region" description="Basic residues" evidence="7">
    <location>
        <begin position="54"/>
        <end position="63"/>
    </location>
</feature>
<dbReference type="InterPro" id="IPR001300">
    <property type="entry name" value="Peptidase_C2_calpain_cat"/>
</dbReference>
<evidence type="ECO:0000256" key="7">
    <source>
        <dbReference type="SAM" id="MobiDB-lite"/>
    </source>
</evidence>
<dbReference type="PANTHER" id="PTHR10183">
    <property type="entry name" value="CALPAIN"/>
    <property type="match status" value="1"/>
</dbReference>
<dbReference type="GO" id="GO:0004198">
    <property type="term" value="F:calcium-dependent cysteine-type endopeptidase activity"/>
    <property type="evidence" value="ECO:0007669"/>
    <property type="project" value="InterPro"/>
</dbReference>
<dbReference type="PRINTS" id="PR00704">
    <property type="entry name" value="CALPAIN"/>
</dbReference>
<dbReference type="SMART" id="SM00230">
    <property type="entry name" value="CysPc"/>
    <property type="match status" value="1"/>
</dbReference>
<evidence type="ECO:0000313" key="10">
    <source>
        <dbReference type="Proteomes" id="UP000663879"/>
    </source>
</evidence>
<keyword evidence="2 6" id="KW-0645">Protease</keyword>
<dbReference type="Pfam" id="PF00648">
    <property type="entry name" value="Peptidase_C2"/>
    <property type="match status" value="1"/>
</dbReference>
<dbReference type="GO" id="GO:0005737">
    <property type="term" value="C:cytoplasm"/>
    <property type="evidence" value="ECO:0007669"/>
    <property type="project" value="TreeGrafter"/>
</dbReference>
<protein>
    <recommendedName>
        <fullName evidence="8">Calpain catalytic domain-containing protein</fullName>
    </recommendedName>
</protein>
<evidence type="ECO:0000256" key="1">
    <source>
        <dbReference type="ARBA" id="ARBA00007623"/>
    </source>
</evidence>
<comment type="caution">
    <text evidence="9">The sequence shown here is derived from an EMBL/GenBank/DDBJ whole genome shotgun (WGS) entry which is preliminary data.</text>
</comment>
<feature type="active site" evidence="5 6">
    <location>
        <position position="459"/>
    </location>
</feature>
<dbReference type="CDD" id="cd00044">
    <property type="entry name" value="CysPc"/>
    <property type="match status" value="1"/>
</dbReference>
<dbReference type="Pfam" id="PF01067">
    <property type="entry name" value="Calpain_III"/>
    <property type="match status" value="1"/>
</dbReference>
<proteinExistence type="inferred from homology"/>
<comment type="similarity">
    <text evidence="1">Belongs to the peptidase C2 family.</text>
</comment>
<dbReference type="InterPro" id="IPR022682">
    <property type="entry name" value="Calpain_domain_III"/>
</dbReference>
<dbReference type="InterPro" id="IPR000169">
    <property type="entry name" value="Pept_cys_AS"/>
</dbReference>
<dbReference type="GO" id="GO:0006508">
    <property type="term" value="P:proteolysis"/>
    <property type="evidence" value="ECO:0007669"/>
    <property type="project" value="UniProtKB-KW"/>
</dbReference>
<keyword evidence="4 6" id="KW-0788">Thiol protease</keyword>
<keyword evidence="10" id="KW-1185">Reference proteome</keyword>
<dbReference type="SUPFAM" id="SSF49758">
    <property type="entry name" value="Calpain large subunit, middle domain (domain III)"/>
    <property type="match status" value="1"/>
</dbReference>
<dbReference type="EMBL" id="CAJNOC010000004">
    <property type="protein sequence ID" value="CAF0703802.1"/>
    <property type="molecule type" value="Genomic_DNA"/>
</dbReference>
<evidence type="ECO:0000259" key="8">
    <source>
        <dbReference type="PROSITE" id="PS50203"/>
    </source>
</evidence>
<evidence type="ECO:0000256" key="6">
    <source>
        <dbReference type="PROSITE-ProRule" id="PRU00239"/>
    </source>
</evidence>
<dbReference type="Proteomes" id="UP000663879">
    <property type="component" value="Unassembled WGS sequence"/>
</dbReference>
<dbReference type="PROSITE" id="PS50203">
    <property type="entry name" value="CALPAIN_CAT"/>
    <property type="match status" value="1"/>
</dbReference>
<organism evidence="9 10">
    <name type="scientific">Brachionus calyciflorus</name>
    <dbReference type="NCBI Taxonomy" id="104777"/>
    <lineage>
        <taxon>Eukaryota</taxon>
        <taxon>Metazoa</taxon>
        <taxon>Spiralia</taxon>
        <taxon>Gnathifera</taxon>
        <taxon>Rotifera</taxon>
        <taxon>Eurotatoria</taxon>
        <taxon>Monogononta</taxon>
        <taxon>Pseudotrocha</taxon>
        <taxon>Ploima</taxon>
        <taxon>Brachionidae</taxon>
        <taxon>Brachionus</taxon>
    </lineage>
</organism>
<dbReference type="InterPro" id="IPR022684">
    <property type="entry name" value="Calpain_cysteine_protease"/>
</dbReference>
<dbReference type="SUPFAM" id="SSF54001">
    <property type="entry name" value="Cysteine proteinases"/>
    <property type="match status" value="1"/>
</dbReference>
<dbReference type="InterPro" id="IPR036213">
    <property type="entry name" value="Calpain_III_sf"/>
</dbReference>
<evidence type="ECO:0000256" key="5">
    <source>
        <dbReference type="PIRSR" id="PIRSR622684-1"/>
    </source>
</evidence>
<evidence type="ECO:0000256" key="3">
    <source>
        <dbReference type="ARBA" id="ARBA00022801"/>
    </source>
</evidence>
<evidence type="ECO:0000313" key="9">
    <source>
        <dbReference type="EMBL" id="CAF0703802.1"/>
    </source>
</evidence>
<dbReference type="InterPro" id="IPR038765">
    <property type="entry name" value="Papain-like_cys_pep_sf"/>
</dbReference>
<keyword evidence="3 6" id="KW-0378">Hydrolase</keyword>
<evidence type="ECO:0000256" key="4">
    <source>
        <dbReference type="ARBA" id="ARBA00022807"/>
    </source>
</evidence>
<feature type="active site" evidence="5 6">
    <location>
        <position position="256"/>
    </location>
</feature>
<feature type="domain" description="Calpain catalytic" evidence="8">
    <location>
        <begin position="169"/>
        <end position="519"/>
    </location>
</feature>
<feature type="active site" evidence="5 6">
    <location>
        <position position="435"/>
    </location>
</feature>
<sequence length="783" mass="91529">MNDKRNDNNSKKNSEFSLTKLIYKFDSTSLTKQKLELKNSNEKINSKSSITRSSLRKSFRLRANKTDQDNNSAQNSPKLMDSRRNAINFDHNNNLDDDQNTAIDHLILNTIQSKLESNVSDINFMRALSAMPSRFKEAFEGILKTNRVEDFDESQNFRKIQDKHSIHNPFIDTKFRPCNSSIFYTDNFKNWLISLGKANKRDDFIWKRAKDLYPNAQFAIDDTDENYLSVYNKINEKNYKTFFRTTDLDQGSLGNCWFISAATGIIQNFNLFKRVVPFDNSFDNSIYTGAFHFRFWIYGTWKDVVIDDYLPVGPDNRLIFCKNRDIKNEFWCALLEKAYAKVCGCYEALEGGFTTDALIDMSGGIEEIYNLVNIRKSLYSSRYLYSNDPQTLDHKTFWNILIEARRKFSVIGCNIELENGSQKEVRLSNGLVQGHAYIITKVAELEKRDMTFRLIRLYNPWGNDVEWNGDWSDRSAFWNMIDRGTKERLELKIENDGEFWMSFEDWLRNFDNCQICNLTPDTINDISENDWQNSRLLSNIFSMWQCQMFHGKWVKGISAGGRGQFNQIKYWTNPQYTFIINESDFIKDDACWVIISLMQKFTRQKRIELKTDNTDEYIQFRIYKIRDLDIYYESLRTGEPILPTDLDRINSSGSYTNKREVTGRFHLKSGAYVIVPSLYDEDVQGEFLIRIFTEKPLSKKSLDTSNRRATVQYKCNSIETDEEILHDINGLSTGASKVFNKFIHIASDFTKTAIKKRNDKSSRTQEQTFASEIRRPNISCNPS</sequence>